<accession>A0A0F9MRG9</accession>
<gene>
    <name evidence="1" type="ORF">LCGC14_1426620</name>
</gene>
<dbReference type="AlphaFoldDB" id="A0A0F9MRG9"/>
<sequence length="104" mass="11996">MTDTLVRAKEHKGFSFIEALLPAVSYHKWTEYSKNITFLDKEPKTKEEALTLAKNAHKFTLGGFCKANRQLYHKGLYGDHNPITNRLSRDTRLGKIRKIFGSKK</sequence>
<organism evidence="1">
    <name type="scientific">marine sediment metagenome</name>
    <dbReference type="NCBI Taxonomy" id="412755"/>
    <lineage>
        <taxon>unclassified sequences</taxon>
        <taxon>metagenomes</taxon>
        <taxon>ecological metagenomes</taxon>
    </lineage>
</organism>
<reference evidence="1" key="1">
    <citation type="journal article" date="2015" name="Nature">
        <title>Complex archaea that bridge the gap between prokaryotes and eukaryotes.</title>
        <authorList>
            <person name="Spang A."/>
            <person name="Saw J.H."/>
            <person name="Jorgensen S.L."/>
            <person name="Zaremba-Niedzwiedzka K."/>
            <person name="Martijn J."/>
            <person name="Lind A.E."/>
            <person name="van Eijk R."/>
            <person name="Schleper C."/>
            <person name="Guy L."/>
            <person name="Ettema T.J."/>
        </authorList>
    </citation>
    <scope>NUCLEOTIDE SEQUENCE</scope>
</reference>
<comment type="caution">
    <text evidence="1">The sequence shown here is derived from an EMBL/GenBank/DDBJ whole genome shotgun (WGS) entry which is preliminary data.</text>
</comment>
<dbReference type="EMBL" id="LAZR01009568">
    <property type="protein sequence ID" value="KKM71827.1"/>
    <property type="molecule type" value="Genomic_DNA"/>
</dbReference>
<name>A0A0F9MRG9_9ZZZZ</name>
<proteinExistence type="predicted"/>
<protein>
    <submittedName>
        <fullName evidence="1">Uncharacterized protein</fullName>
    </submittedName>
</protein>
<evidence type="ECO:0000313" key="1">
    <source>
        <dbReference type="EMBL" id="KKM71827.1"/>
    </source>
</evidence>